<proteinExistence type="predicted"/>
<dbReference type="EMBL" id="SZPU01000066">
    <property type="protein sequence ID" value="TKI65067.1"/>
    <property type="molecule type" value="Genomic_DNA"/>
</dbReference>
<accession>A0A4U2YU89</accession>
<sequence length="113" mass="12576">MVSMEDMGIRLIILQGAYGYKGFTKQIGENTYKTDVKAFQEAIENAKEPIDASKVSKLSSNQIKVLQGGPSGSWLIPLLNRMGQLGMMDLREGLVNPKIFQYTSTINAYKRSI</sequence>
<organism evidence="1 2">
    <name type="scientific">Lysinibacillus mangiferihumi</name>
    <dbReference type="NCBI Taxonomy" id="1130819"/>
    <lineage>
        <taxon>Bacteria</taxon>
        <taxon>Bacillati</taxon>
        <taxon>Bacillota</taxon>
        <taxon>Bacilli</taxon>
        <taxon>Bacillales</taxon>
        <taxon>Bacillaceae</taxon>
        <taxon>Lysinibacillus</taxon>
    </lineage>
</organism>
<protein>
    <submittedName>
        <fullName evidence="1">Uncharacterized protein</fullName>
    </submittedName>
</protein>
<dbReference type="Proteomes" id="UP000308744">
    <property type="component" value="Unassembled WGS sequence"/>
</dbReference>
<dbReference type="RefSeq" id="WP_107895000.1">
    <property type="nucleotide sequence ID" value="NZ_PYWM01000006.1"/>
</dbReference>
<reference evidence="1 2" key="1">
    <citation type="submission" date="2019-04" db="EMBL/GenBank/DDBJ databases">
        <title>Lysinibacillus genome sequencing.</title>
        <authorList>
            <person name="Dunlap C."/>
        </authorList>
    </citation>
    <scope>NUCLEOTIDE SEQUENCE [LARGE SCALE GENOMIC DNA]</scope>
    <source>
        <strain evidence="1 2">CCTCC AB 2010389</strain>
    </source>
</reference>
<dbReference type="AlphaFoldDB" id="A0A4U2YU89"/>
<keyword evidence="2" id="KW-1185">Reference proteome</keyword>
<evidence type="ECO:0000313" key="2">
    <source>
        <dbReference type="Proteomes" id="UP000308744"/>
    </source>
</evidence>
<comment type="caution">
    <text evidence="1">The sequence shown here is derived from an EMBL/GenBank/DDBJ whole genome shotgun (WGS) entry which is preliminary data.</text>
</comment>
<evidence type="ECO:0000313" key="1">
    <source>
        <dbReference type="EMBL" id="TKI65067.1"/>
    </source>
</evidence>
<gene>
    <name evidence="1" type="ORF">FC756_17080</name>
</gene>
<name>A0A4U2YU89_9BACI</name>